<dbReference type="PANTHER" id="PTHR13120">
    <property type="entry name" value="PHD FINGER-LIKE DOMAIN-CONTAINING PROTEIN 5A"/>
    <property type="match status" value="1"/>
</dbReference>
<organism evidence="2 3">
    <name type="scientific">Urochloa decumbens</name>
    <dbReference type="NCBI Taxonomy" id="240449"/>
    <lineage>
        <taxon>Eukaryota</taxon>
        <taxon>Viridiplantae</taxon>
        <taxon>Streptophyta</taxon>
        <taxon>Embryophyta</taxon>
        <taxon>Tracheophyta</taxon>
        <taxon>Spermatophyta</taxon>
        <taxon>Magnoliopsida</taxon>
        <taxon>Liliopsida</taxon>
        <taxon>Poales</taxon>
        <taxon>Poaceae</taxon>
        <taxon>PACMAD clade</taxon>
        <taxon>Panicoideae</taxon>
        <taxon>Panicodae</taxon>
        <taxon>Paniceae</taxon>
        <taxon>Melinidinae</taxon>
        <taxon>Urochloa</taxon>
    </lineage>
</organism>
<evidence type="ECO:0000313" key="2">
    <source>
        <dbReference type="EMBL" id="CAL4988160.1"/>
    </source>
</evidence>
<dbReference type="PIRSF" id="PIRSF016468">
    <property type="entry name" value="PHF5"/>
    <property type="match status" value="1"/>
</dbReference>
<sequence>MARHQADLVRCARLPGIAVGRVCAAHDGRCVACDSMVRPCVAARVCDGCGYGAAAGGGSGGERCVVCGVGEGAGGAVADAYYCKACVQMEKDRDGCPAIVNAGTAVIDSFYNRRKQHGFNFNPTAARRG</sequence>
<protein>
    <recommendedName>
        <fullName evidence="4">PHF5-like protein</fullName>
    </recommendedName>
</protein>
<dbReference type="InterPro" id="IPR005345">
    <property type="entry name" value="PHF5"/>
</dbReference>
<accession>A0ABC9AZK2</accession>
<keyword evidence="3" id="KW-1185">Reference proteome</keyword>
<dbReference type="Pfam" id="PF03660">
    <property type="entry name" value="PHF5"/>
    <property type="match status" value="1"/>
</dbReference>
<name>A0ABC9AZK2_9POAL</name>
<proteinExistence type="inferred from homology"/>
<evidence type="ECO:0000256" key="1">
    <source>
        <dbReference type="ARBA" id="ARBA00008626"/>
    </source>
</evidence>
<dbReference type="AlphaFoldDB" id="A0ABC9AZK2"/>
<reference evidence="2" key="1">
    <citation type="submission" date="2024-10" db="EMBL/GenBank/DDBJ databases">
        <authorList>
            <person name="Ryan C."/>
        </authorList>
    </citation>
    <scope>NUCLEOTIDE SEQUENCE [LARGE SCALE GENOMIC DNA]</scope>
</reference>
<dbReference type="Proteomes" id="UP001497457">
    <property type="component" value="Chromosome 23rd"/>
</dbReference>
<gene>
    <name evidence="2" type="ORF">URODEC1_LOCUS59118</name>
</gene>
<dbReference type="EMBL" id="OZ075133">
    <property type="protein sequence ID" value="CAL4988160.1"/>
    <property type="molecule type" value="Genomic_DNA"/>
</dbReference>
<evidence type="ECO:0008006" key="4">
    <source>
        <dbReference type="Google" id="ProtNLM"/>
    </source>
</evidence>
<comment type="similarity">
    <text evidence="1">Belongs to the PHF5 family.</text>
</comment>
<evidence type="ECO:0000313" key="3">
    <source>
        <dbReference type="Proteomes" id="UP001497457"/>
    </source>
</evidence>